<proteinExistence type="inferred from homology"/>
<comment type="subcellular location">
    <subcellularLocation>
        <location evidence="1">Mitochondrion inner membrane</location>
        <topology evidence="1">Multi-pass membrane protein</topology>
        <orientation evidence="1">Matrix side</orientation>
    </subcellularLocation>
</comment>
<feature type="transmembrane region" description="Helical" evidence="11">
    <location>
        <begin position="56"/>
        <end position="75"/>
    </location>
</feature>
<keyword evidence="8 11" id="KW-0472">Membrane</keyword>
<evidence type="ECO:0000256" key="9">
    <source>
        <dbReference type="ARBA" id="ARBA00030608"/>
    </source>
</evidence>
<comment type="caution">
    <text evidence="12">The sequence shown here is derived from an EMBL/GenBank/DDBJ whole genome shotgun (WGS) entry which is preliminary data.</text>
</comment>
<evidence type="ECO:0000256" key="6">
    <source>
        <dbReference type="ARBA" id="ARBA00022989"/>
    </source>
</evidence>
<dbReference type="OrthoDB" id="1913277at2759"/>
<reference evidence="12" key="1">
    <citation type="submission" date="2022-07" db="EMBL/GenBank/DDBJ databases">
        <authorList>
            <person name="Trinca V."/>
            <person name="Uliana J.V.C."/>
            <person name="Torres T.T."/>
            <person name="Ward R.J."/>
            <person name="Monesi N."/>
        </authorList>
    </citation>
    <scope>NUCLEOTIDE SEQUENCE</scope>
    <source>
        <strain evidence="12">HSMRA1968</strain>
        <tissue evidence="12">Whole embryos</tissue>
    </source>
</reference>
<dbReference type="GO" id="GO:0006120">
    <property type="term" value="P:mitochondrial electron transport, NADH to ubiquinone"/>
    <property type="evidence" value="ECO:0007669"/>
    <property type="project" value="InterPro"/>
</dbReference>
<keyword evidence="4 11" id="KW-0812">Transmembrane</keyword>
<evidence type="ECO:0000256" key="3">
    <source>
        <dbReference type="ARBA" id="ARBA00018191"/>
    </source>
</evidence>
<keyword evidence="13" id="KW-1185">Reference proteome</keyword>
<keyword evidence="7" id="KW-0496">Mitochondrion</keyword>
<gene>
    <name evidence="12" type="primary">NDUFA11</name>
    <name evidence="12" type="ORF">Bhyg_15655</name>
</gene>
<dbReference type="InterPro" id="IPR039205">
    <property type="entry name" value="NDUFA11"/>
</dbReference>
<name>A0A9Q0RVD5_9DIPT</name>
<evidence type="ECO:0000256" key="7">
    <source>
        <dbReference type="ARBA" id="ARBA00023128"/>
    </source>
</evidence>
<dbReference type="AlphaFoldDB" id="A0A9Q0RVD5"/>
<evidence type="ECO:0000256" key="4">
    <source>
        <dbReference type="ARBA" id="ARBA00022692"/>
    </source>
</evidence>
<evidence type="ECO:0000256" key="8">
    <source>
        <dbReference type="ARBA" id="ARBA00023136"/>
    </source>
</evidence>
<evidence type="ECO:0000313" key="13">
    <source>
        <dbReference type="Proteomes" id="UP001151699"/>
    </source>
</evidence>
<sequence length="167" mass="18812">MSAILQGYYKHPEGQDVFGKMLATNSMALGAGLIFSKYDILFITKPKGYVQTLGRCGYFCGPFMGMATAFTMTTYAANRLRGKDDTWNYILGACASAGVFGAWRRSFVLGCEAALYFSIVAAIKKLSINEGWEFFPHFDKHEYGHIRYLQNDFTLTEERPKAYITKN</sequence>
<dbReference type="GO" id="GO:0005743">
    <property type="term" value="C:mitochondrial inner membrane"/>
    <property type="evidence" value="ECO:0007669"/>
    <property type="project" value="UniProtKB-SubCell"/>
</dbReference>
<dbReference type="GO" id="GO:0045271">
    <property type="term" value="C:respiratory chain complex I"/>
    <property type="evidence" value="ECO:0007669"/>
    <property type="project" value="InterPro"/>
</dbReference>
<evidence type="ECO:0000256" key="11">
    <source>
        <dbReference type="SAM" id="Phobius"/>
    </source>
</evidence>
<protein>
    <recommendedName>
        <fullName evidence="3">NADH dehydrogenase [ubiquinone] 1 alpha subcomplex subunit 11</fullName>
    </recommendedName>
    <alternativeName>
        <fullName evidence="9">Complex I-B14.7</fullName>
    </alternativeName>
    <alternativeName>
        <fullName evidence="10">NADH-ubiquinone oxidoreductase subunit B14.7</fullName>
    </alternativeName>
</protein>
<dbReference type="EMBL" id="WJQU01002114">
    <property type="protein sequence ID" value="KAJ6633315.1"/>
    <property type="molecule type" value="Genomic_DNA"/>
</dbReference>
<accession>A0A9Q0RVD5</accession>
<organism evidence="12 13">
    <name type="scientific">Pseudolycoriella hygida</name>
    <dbReference type="NCBI Taxonomy" id="35572"/>
    <lineage>
        <taxon>Eukaryota</taxon>
        <taxon>Metazoa</taxon>
        <taxon>Ecdysozoa</taxon>
        <taxon>Arthropoda</taxon>
        <taxon>Hexapoda</taxon>
        <taxon>Insecta</taxon>
        <taxon>Pterygota</taxon>
        <taxon>Neoptera</taxon>
        <taxon>Endopterygota</taxon>
        <taxon>Diptera</taxon>
        <taxon>Nematocera</taxon>
        <taxon>Sciaroidea</taxon>
        <taxon>Sciaridae</taxon>
        <taxon>Pseudolycoriella</taxon>
    </lineage>
</organism>
<evidence type="ECO:0000256" key="2">
    <source>
        <dbReference type="ARBA" id="ARBA00008699"/>
    </source>
</evidence>
<keyword evidence="5" id="KW-0999">Mitochondrion inner membrane</keyword>
<comment type="similarity">
    <text evidence="2">Belongs to the complex I NDUFA11 subunit family.</text>
</comment>
<dbReference type="Proteomes" id="UP001151699">
    <property type="component" value="Unassembled WGS sequence"/>
</dbReference>
<feature type="transmembrane region" description="Helical" evidence="11">
    <location>
        <begin position="17"/>
        <end position="35"/>
    </location>
</feature>
<dbReference type="PANTHER" id="PTHR21382:SF1">
    <property type="entry name" value="NADH DEHYDROGENASE [UBIQUINONE] 1 ALPHA SUBCOMPLEX SUBUNIT 11"/>
    <property type="match status" value="1"/>
</dbReference>
<evidence type="ECO:0000256" key="5">
    <source>
        <dbReference type="ARBA" id="ARBA00022792"/>
    </source>
</evidence>
<evidence type="ECO:0000256" key="10">
    <source>
        <dbReference type="ARBA" id="ARBA00031497"/>
    </source>
</evidence>
<evidence type="ECO:0000313" key="12">
    <source>
        <dbReference type="EMBL" id="KAJ6633315.1"/>
    </source>
</evidence>
<dbReference type="PANTHER" id="PTHR21382">
    <property type="entry name" value="NADH-UBIQUINONE OXIDOREDUCTASE SUBUNIT"/>
    <property type="match status" value="1"/>
</dbReference>
<evidence type="ECO:0000256" key="1">
    <source>
        <dbReference type="ARBA" id="ARBA00004292"/>
    </source>
</evidence>
<keyword evidence="6 11" id="KW-1133">Transmembrane helix</keyword>